<evidence type="ECO:0000313" key="2">
    <source>
        <dbReference type="EMBL" id="KFE56822.1"/>
    </source>
</evidence>
<dbReference type="Proteomes" id="UP000028631">
    <property type="component" value="Unassembled WGS sequence"/>
</dbReference>
<comment type="caution">
    <text evidence="2">The sequence shown here is derived from an EMBL/GenBank/DDBJ whole genome shotgun (WGS) entry which is preliminary data.</text>
</comment>
<dbReference type="PATRIC" id="fig|317.175.peg.1344"/>
<dbReference type="EMBL" id="JPQU01000023">
    <property type="protein sequence ID" value="KFE56822.1"/>
    <property type="molecule type" value="Genomic_DNA"/>
</dbReference>
<reference evidence="2 3" key="1">
    <citation type="submission" date="2014-07" db="EMBL/GenBank/DDBJ databases">
        <title>Draft Genome Sequences of Environmental Pseudomonas syringae strains.</title>
        <authorList>
            <person name="Baltrus D.A."/>
            <person name="Berge O."/>
            <person name="Morris C."/>
        </authorList>
    </citation>
    <scope>NUCLEOTIDE SEQUENCE [LARGE SCALE GENOMIC DNA]</scope>
    <source>
        <strain evidence="2 3">GAW0119</strain>
    </source>
</reference>
<gene>
    <name evidence="2" type="ORF">IV01_06435</name>
</gene>
<sequence>MPNDKHTVQGNNLNDPDARPADIADHEQRTTETRDEETHTGDRQDVEGHTPKIPGKQGNR</sequence>
<evidence type="ECO:0000313" key="3">
    <source>
        <dbReference type="Proteomes" id="UP000028631"/>
    </source>
</evidence>
<dbReference type="RefSeq" id="WP_032627104.1">
    <property type="nucleotide sequence ID" value="NZ_JPQU01000023.1"/>
</dbReference>
<dbReference type="AlphaFoldDB" id="A0A085VN09"/>
<organism evidence="2 3">
    <name type="scientific">Pseudomonas syringae</name>
    <dbReference type="NCBI Taxonomy" id="317"/>
    <lineage>
        <taxon>Bacteria</taxon>
        <taxon>Pseudomonadati</taxon>
        <taxon>Pseudomonadota</taxon>
        <taxon>Gammaproteobacteria</taxon>
        <taxon>Pseudomonadales</taxon>
        <taxon>Pseudomonadaceae</taxon>
        <taxon>Pseudomonas</taxon>
    </lineage>
</organism>
<accession>A0A085VN09</accession>
<feature type="region of interest" description="Disordered" evidence="1">
    <location>
        <begin position="1"/>
        <end position="60"/>
    </location>
</feature>
<feature type="compositionally biased region" description="Basic and acidic residues" evidence="1">
    <location>
        <begin position="16"/>
        <end position="50"/>
    </location>
</feature>
<keyword evidence="3" id="KW-1185">Reference proteome</keyword>
<name>A0A085VN09_PSESX</name>
<proteinExistence type="predicted"/>
<protein>
    <submittedName>
        <fullName evidence="2">Uncharacterized protein</fullName>
    </submittedName>
</protein>
<evidence type="ECO:0000256" key="1">
    <source>
        <dbReference type="SAM" id="MobiDB-lite"/>
    </source>
</evidence>